<dbReference type="Gene3D" id="3.40.462.20">
    <property type="match status" value="1"/>
</dbReference>
<keyword evidence="7" id="KW-1185">Reference proteome</keyword>
<dbReference type="Gene3D" id="3.30.43.10">
    <property type="entry name" value="Uridine Diphospho-n-acetylenolpyruvylglucosamine Reductase, domain 2"/>
    <property type="match status" value="1"/>
</dbReference>
<evidence type="ECO:0000313" key="6">
    <source>
        <dbReference type="EMBL" id="RDW83797.1"/>
    </source>
</evidence>
<dbReference type="AlphaFoldDB" id="A0A3D8SBS4"/>
<evidence type="ECO:0000256" key="3">
    <source>
        <dbReference type="ARBA" id="ARBA00022827"/>
    </source>
</evidence>
<keyword evidence="2" id="KW-0285">Flavoprotein</keyword>
<protein>
    <submittedName>
        <fullName evidence="6">FAD binding containing protein</fullName>
    </submittedName>
</protein>
<dbReference type="PANTHER" id="PTHR42973:SF7">
    <property type="entry name" value="FAD-BINDING PCMH-TYPE DOMAIN-CONTAINING PROTEIN"/>
    <property type="match status" value="1"/>
</dbReference>
<dbReference type="GeneID" id="38114493"/>
<dbReference type="STRING" id="1810919.A0A3D8SBS4"/>
<sequence>MERKPPQLHEDDVFVQLSLAGLPMMGFRRARRQVYQRKKLCDGGCEVSARAAQNNPPPSLLEACSDLVYQITDETAWASTSYFRAIKVSNTNLAFQPPTLFPSRSQERTGRITDFAVSLVPNITAWLLWDLELCGTSSDSMATHLLSLLPSLRDLVSSDCQILQDPHDPEFQDRLERWSNINLQTPGAIVLPRSEEDCVRTVQWTLASSVPFVPKSGGHSRWSTIGQEGIIIDLSLYADIHVNPGNSTATLIGGVLNKEVAVRLAESGLFTALGNGNTVGAIPYFLNGGASSLSSLVGFGADQILSARLITASGELIDVSERTHPDLLWAIRGAGQFFGLVTQLVVRAHPVSMLRKQKGLVWTGRFVFPLTRAAEVAQAAKEAMDDPTYATVGMLMVMAPPPARTPIVMVNVQLLGDEDPETVFKALYDLSPISTVGADVPYENISDANDFLSAHGDFKRFGQVGLHEFDTGKFLATVEIWKRLQEQCLDAANTSFNFMWHSRQMRAAEWESAVSVYDVRFWQTNIMWHTDPANREMVDGFNEECLALLRGPDESQYVDFANGTRSGPIQYRYRGEARLAKLRELKKQWDPEGVFTKQLLD</sequence>
<comment type="caution">
    <text evidence="6">The sequence shown here is derived from an EMBL/GenBank/DDBJ whole genome shotgun (WGS) entry which is preliminary data.</text>
</comment>
<proteinExistence type="inferred from homology"/>
<dbReference type="Pfam" id="PF01565">
    <property type="entry name" value="FAD_binding_4"/>
    <property type="match status" value="1"/>
</dbReference>
<dbReference type="SUPFAM" id="SSF56176">
    <property type="entry name" value="FAD-binding/transporter-associated domain-like"/>
    <property type="match status" value="1"/>
</dbReference>
<dbReference type="RefSeq" id="XP_026605135.1">
    <property type="nucleotide sequence ID" value="XM_026746139.1"/>
</dbReference>
<dbReference type="InterPro" id="IPR006094">
    <property type="entry name" value="Oxid_FAD_bind_N"/>
</dbReference>
<dbReference type="InterPro" id="IPR036318">
    <property type="entry name" value="FAD-bd_PCMH-like_sf"/>
</dbReference>
<keyword evidence="3" id="KW-0274">FAD</keyword>
<reference evidence="6 7" key="1">
    <citation type="journal article" date="2018" name="IMA Fungus">
        <title>IMA Genome-F 9: Draft genome sequence of Annulohypoxylon stygium, Aspergillus mulundensis, Berkeleyomyces basicola (syn. Thielaviopsis basicola), Ceratocystis smalleyi, two Cercospora beticola strains, Coleophoma cylindrospora, Fusarium fracticaudum, Phialophora cf. hyalina, and Morchella septimelata.</title>
        <authorList>
            <person name="Wingfield B.D."/>
            <person name="Bills G.F."/>
            <person name="Dong Y."/>
            <person name="Huang W."/>
            <person name="Nel W.J."/>
            <person name="Swalarsk-Parry B.S."/>
            <person name="Vaghefi N."/>
            <person name="Wilken P.M."/>
            <person name="An Z."/>
            <person name="de Beer Z.W."/>
            <person name="De Vos L."/>
            <person name="Chen L."/>
            <person name="Duong T.A."/>
            <person name="Gao Y."/>
            <person name="Hammerbacher A."/>
            <person name="Kikkert J.R."/>
            <person name="Li Y."/>
            <person name="Li H."/>
            <person name="Li K."/>
            <person name="Li Q."/>
            <person name="Liu X."/>
            <person name="Ma X."/>
            <person name="Naidoo K."/>
            <person name="Pethybridge S.J."/>
            <person name="Sun J."/>
            <person name="Steenkamp E.T."/>
            <person name="van der Nest M.A."/>
            <person name="van Wyk S."/>
            <person name="Wingfield M.J."/>
            <person name="Xiong C."/>
            <person name="Yue Q."/>
            <person name="Zhang X."/>
        </authorList>
    </citation>
    <scope>NUCLEOTIDE SEQUENCE [LARGE SCALE GENOMIC DNA]</scope>
    <source>
        <strain evidence="6 7">DSM 5745</strain>
    </source>
</reference>
<keyword evidence="4" id="KW-0560">Oxidoreductase</keyword>
<dbReference type="Proteomes" id="UP000256690">
    <property type="component" value="Unassembled WGS sequence"/>
</dbReference>
<dbReference type="PANTHER" id="PTHR42973">
    <property type="entry name" value="BINDING OXIDOREDUCTASE, PUTATIVE (AFU_ORTHOLOGUE AFUA_1G17690)-RELATED"/>
    <property type="match status" value="1"/>
</dbReference>
<evidence type="ECO:0000256" key="2">
    <source>
        <dbReference type="ARBA" id="ARBA00022630"/>
    </source>
</evidence>
<organism evidence="6 7">
    <name type="scientific">Aspergillus mulundensis</name>
    <dbReference type="NCBI Taxonomy" id="1810919"/>
    <lineage>
        <taxon>Eukaryota</taxon>
        <taxon>Fungi</taxon>
        <taxon>Dikarya</taxon>
        <taxon>Ascomycota</taxon>
        <taxon>Pezizomycotina</taxon>
        <taxon>Eurotiomycetes</taxon>
        <taxon>Eurotiomycetidae</taxon>
        <taxon>Eurotiales</taxon>
        <taxon>Aspergillaceae</taxon>
        <taxon>Aspergillus</taxon>
        <taxon>Aspergillus subgen. Nidulantes</taxon>
    </lineage>
</organism>
<gene>
    <name evidence="6" type="ORF">DSM5745_04123</name>
</gene>
<dbReference type="InterPro" id="IPR016167">
    <property type="entry name" value="FAD-bd_PCMH_sub1"/>
</dbReference>
<dbReference type="PROSITE" id="PS51387">
    <property type="entry name" value="FAD_PCMH"/>
    <property type="match status" value="1"/>
</dbReference>
<evidence type="ECO:0000256" key="4">
    <source>
        <dbReference type="ARBA" id="ARBA00023002"/>
    </source>
</evidence>
<feature type="domain" description="FAD-binding PCMH-type" evidence="5">
    <location>
        <begin position="182"/>
        <end position="351"/>
    </location>
</feature>
<evidence type="ECO:0000259" key="5">
    <source>
        <dbReference type="PROSITE" id="PS51387"/>
    </source>
</evidence>
<dbReference type="EMBL" id="PVWQ01000004">
    <property type="protein sequence ID" value="RDW83797.1"/>
    <property type="molecule type" value="Genomic_DNA"/>
</dbReference>
<dbReference type="GO" id="GO:0016491">
    <property type="term" value="F:oxidoreductase activity"/>
    <property type="evidence" value="ECO:0007669"/>
    <property type="project" value="UniProtKB-KW"/>
</dbReference>
<dbReference type="InterPro" id="IPR016169">
    <property type="entry name" value="FAD-bd_PCMH_sub2"/>
</dbReference>
<dbReference type="OrthoDB" id="415825at2759"/>
<name>A0A3D8SBS4_9EURO</name>
<dbReference type="GO" id="GO:0071949">
    <property type="term" value="F:FAD binding"/>
    <property type="evidence" value="ECO:0007669"/>
    <property type="project" value="InterPro"/>
</dbReference>
<dbReference type="Gene3D" id="3.30.465.10">
    <property type="match status" value="1"/>
</dbReference>
<evidence type="ECO:0000313" key="7">
    <source>
        <dbReference type="Proteomes" id="UP000256690"/>
    </source>
</evidence>
<comment type="similarity">
    <text evidence="1">Belongs to the oxygen-dependent FAD-linked oxidoreductase family.</text>
</comment>
<accession>A0A3D8SBS4</accession>
<dbReference type="InterPro" id="IPR050416">
    <property type="entry name" value="FAD-linked_Oxidoreductase"/>
</dbReference>
<evidence type="ECO:0000256" key="1">
    <source>
        <dbReference type="ARBA" id="ARBA00005466"/>
    </source>
</evidence>
<dbReference type="InterPro" id="IPR016166">
    <property type="entry name" value="FAD-bd_PCMH"/>
</dbReference>